<gene>
    <name evidence="2" type="ORF">ASN18_0555</name>
</gene>
<evidence type="ECO:0000313" key="3">
    <source>
        <dbReference type="Proteomes" id="UP000060487"/>
    </source>
</evidence>
<feature type="transmembrane region" description="Helical" evidence="1">
    <location>
        <begin position="21"/>
        <end position="45"/>
    </location>
</feature>
<keyword evidence="1" id="KW-1133">Transmembrane helix</keyword>
<proteinExistence type="predicted"/>
<keyword evidence="1" id="KW-0472">Membrane</keyword>
<sequence>MEKKVVATEEQLRYAALLNNGMKIGMAMLLISFAIYAIGILPPFVPVEDLPKLWGMSVHDYLNKTGIHEGWSWLKLLNKGDFLNFLGIAFLGGVTIVCFLAIIPILIRKKDHVYALIAALEVTVLILAASGLLKTGGH</sequence>
<evidence type="ECO:0000256" key="1">
    <source>
        <dbReference type="SAM" id="Phobius"/>
    </source>
</evidence>
<protein>
    <recommendedName>
        <fullName evidence="4">DUF1634 domain-containing protein</fullName>
    </recommendedName>
</protein>
<dbReference type="Proteomes" id="UP000060487">
    <property type="component" value="Unassembled WGS sequence"/>
</dbReference>
<organism evidence="2 3">
    <name type="scientific">Candidatus Magnetominusculus xianensis</name>
    <dbReference type="NCBI Taxonomy" id="1748249"/>
    <lineage>
        <taxon>Bacteria</taxon>
        <taxon>Pseudomonadati</taxon>
        <taxon>Nitrospirota</taxon>
        <taxon>Nitrospiria</taxon>
        <taxon>Nitrospirales</taxon>
        <taxon>Nitrospiraceae</taxon>
        <taxon>Candidatus Magnetominusculus</taxon>
    </lineage>
</organism>
<feature type="transmembrane region" description="Helical" evidence="1">
    <location>
        <begin position="82"/>
        <end position="106"/>
    </location>
</feature>
<comment type="caution">
    <text evidence="2">The sequence shown here is derived from an EMBL/GenBank/DDBJ whole genome shotgun (WGS) entry which is preliminary data.</text>
</comment>
<evidence type="ECO:0008006" key="4">
    <source>
        <dbReference type="Google" id="ProtNLM"/>
    </source>
</evidence>
<accession>A0ABR5SI99</accession>
<evidence type="ECO:0000313" key="2">
    <source>
        <dbReference type="EMBL" id="KWT92152.1"/>
    </source>
</evidence>
<name>A0ABR5SI99_9BACT</name>
<dbReference type="EMBL" id="LNQR01000022">
    <property type="protein sequence ID" value="KWT92152.1"/>
    <property type="molecule type" value="Genomic_DNA"/>
</dbReference>
<feature type="transmembrane region" description="Helical" evidence="1">
    <location>
        <begin position="113"/>
        <end position="133"/>
    </location>
</feature>
<dbReference type="RefSeq" id="WP_085051086.1">
    <property type="nucleotide sequence ID" value="NZ_LNQR01000022.1"/>
</dbReference>
<keyword evidence="3" id="KW-1185">Reference proteome</keyword>
<reference evidence="2 3" key="1">
    <citation type="submission" date="2015-11" db="EMBL/GenBank/DDBJ databases">
        <authorList>
            <person name="Lin W."/>
        </authorList>
    </citation>
    <scope>NUCLEOTIDE SEQUENCE [LARGE SCALE GENOMIC DNA]</scope>
    <source>
        <strain evidence="2 3">HCH-1</strain>
    </source>
</reference>
<keyword evidence="1" id="KW-0812">Transmembrane</keyword>